<accession>A0ABW7FSL9</accession>
<keyword evidence="4" id="KW-1185">Reference proteome</keyword>
<name>A0ABW7FSL9_9BURK</name>
<dbReference type="EMBL" id="JBIGHZ010000001">
    <property type="protein sequence ID" value="MFG6447317.1"/>
    <property type="molecule type" value="Genomic_DNA"/>
</dbReference>
<keyword evidence="1" id="KW-0732">Signal</keyword>
<gene>
    <name evidence="3" type="ORF">ACG0Z6_03565</name>
</gene>
<comment type="caution">
    <text evidence="3">The sequence shown here is derived from an EMBL/GenBank/DDBJ whole genome shotgun (WGS) entry which is preliminary data.</text>
</comment>
<reference evidence="3 4" key="1">
    <citation type="submission" date="2024-08" db="EMBL/GenBank/DDBJ databases">
        <authorList>
            <person name="Lu H."/>
        </authorList>
    </citation>
    <scope>NUCLEOTIDE SEQUENCE [LARGE SCALE GENOMIC DNA]</scope>
    <source>
        <strain evidence="3 4">BYS180W</strain>
    </source>
</reference>
<evidence type="ECO:0000313" key="3">
    <source>
        <dbReference type="EMBL" id="MFG6447317.1"/>
    </source>
</evidence>
<evidence type="ECO:0000313" key="4">
    <source>
        <dbReference type="Proteomes" id="UP001606099"/>
    </source>
</evidence>
<feature type="domain" description="Ice-binding protein C-terminal" evidence="2">
    <location>
        <begin position="193"/>
        <end position="217"/>
    </location>
</feature>
<dbReference type="Proteomes" id="UP001606099">
    <property type="component" value="Unassembled WGS sequence"/>
</dbReference>
<evidence type="ECO:0000256" key="1">
    <source>
        <dbReference type="SAM" id="SignalP"/>
    </source>
</evidence>
<sequence>MAASFILRATAAATLLLLGVSAQSAITVYNTAAAFAGATASSGTDTFTGMSVTGTTPSPLNRMAGSYAYMATSTSGAFYAGGTTSDPFLSTNRFDDIITITPTSSGISGIAGNFFGSDVLGSYAGGPVTLTVTDSFGMSLTQVVNASSITSGSYMGFVSDGTITSLSIASASNQTAPFVWPSVDNLTLATAAPVPEPGTWALMALGLVGMSLTRRRRAD</sequence>
<feature type="chain" id="PRO_5046992202" evidence="1">
    <location>
        <begin position="25"/>
        <end position="219"/>
    </location>
</feature>
<protein>
    <submittedName>
        <fullName evidence="3">PEP-CTERM sorting domain-containing protein</fullName>
    </submittedName>
</protein>
<dbReference type="Pfam" id="PF07589">
    <property type="entry name" value="PEP-CTERM"/>
    <property type="match status" value="1"/>
</dbReference>
<proteinExistence type="predicted"/>
<dbReference type="RefSeq" id="WP_394458683.1">
    <property type="nucleotide sequence ID" value="NZ_JBIGHZ010000001.1"/>
</dbReference>
<feature type="signal peptide" evidence="1">
    <location>
        <begin position="1"/>
        <end position="24"/>
    </location>
</feature>
<dbReference type="NCBIfam" id="TIGR02595">
    <property type="entry name" value="PEP_CTERM"/>
    <property type="match status" value="1"/>
</dbReference>
<organism evidence="3 4">
    <name type="scientific">Roseateles rivi</name>
    <dbReference type="NCBI Taxonomy" id="3299028"/>
    <lineage>
        <taxon>Bacteria</taxon>
        <taxon>Pseudomonadati</taxon>
        <taxon>Pseudomonadota</taxon>
        <taxon>Betaproteobacteria</taxon>
        <taxon>Burkholderiales</taxon>
        <taxon>Sphaerotilaceae</taxon>
        <taxon>Roseateles</taxon>
    </lineage>
</organism>
<dbReference type="InterPro" id="IPR013424">
    <property type="entry name" value="Ice-binding_C"/>
</dbReference>
<evidence type="ECO:0000259" key="2">
    <source>
        <dbReference type="Pfam" id="PF07589"/>
    </source>
</evidence>